<keyword evidence="4" id="KW-1185">Reference proteome</keyword>
<dbReference type="AlphaFoldDB" id="A0A0N8P263"/>
<reference evidence="3" key="3">
    <citation type="submission" date="2015-10" db="EMBL/GenBank/DDBJ databases">
        <authorList>
            <consortium name="FlyBase"/>
        </authorList>
    </citation>
    <scope>NUCLEOTIDE SEQUENCE</scope>
    <source>
        <strain evidence="3">TSC#14024-0371.13</strain>
    </source>
</reference>
<evidence type="ECO:0000313" key="3">
    <source>
        <dbReference type="EMBL" id="KPU81844.1"/>
    </source>
</evidence>
<protein>
    <submittedName>
        <fullName evidence="3">Uncharacterized protein</fullName>
    </submittedName>
</protein>
<sequence>MHFFLAHVIMLFQHIGGTTLFLWERFNAMVDGFVGVRDGGYPAGDEHEQGSLESY</sequence>
<dbReference type="EMBL" id="CH902636">
    <property type="protein sequence ID" value="KPU81743.1"/>
    <property type="molecule type" value="Genomic_DNA"/>
</dbReference>
<accession>A0A0N8P263</accession>
<dbReference type="Proteomes" id="UP000007801">
    <property type="component" value="Unassembled WGS sequence"/>
</dbReference>
<proteinExistence type="predicted"/>
<keyword evidence="1" id="KW-0732">Signal</keyword>
<evidence type="ECO:0000313" key="2">
    <source>
        <dbReference type="EMBL" id="KPU81743.1"/>
    </source>
</evidence>
<gene>
    <name evidence="3" type="primary">Dana\GF27781</name>
    <name evidence="2" type="synonym">Dana\GF27757</name>
    <name evidence="2" type="ORF">GF27757</name>
    <name evidence="3" type="ORF">GF27781</name>
</gene>
<organism evidence="3 4">
    <name type="scientific">Drosophila ananassae</name>
    <name type="common">Fruit fly</name>
    <dbReference type="NCBI Taxonomy" id="7217"/>
    <lineage>
        <taxon>Eukaryota</taxon>
        <taxon>Metazoa</taxon>
        <taxon>Ecdysozoa</taxon>
        <taxon>Arthropoda</taxon>
        <taxon>Hexapoda</taxon>
        <taxon>Insecta</taxon>
        <taxon>Pterygota</taxon>
        <taxon>Neoptera</taxon>
        <taxon>Endopterygota</taxon>
        <taxon>Diptera</taxon>
        <taxon>Brachycera</taxon>
        <taxon>Muscomorpha</taxon>
        <taxon>Ephydroidea</taxon>
        <taxon>Drosophilidae</taxon>
        <taxon>Drosophila</taxon>
        <taxon>Sophophora</taxon>
    </lineage>
</organism>
<dbReference type="KEGG" id="dan:26515166"/>
<evidence type="ECO:0000313" key="4">
    <source>
        <dbReference type="Proteomes" id="UP000007801"/>
    </source>
</evidence>
<evidence type="ECO:0000256" key="1">
    <source>
        <dbReference type="SAM" id="SignalP"/>
    </source>
</evidence>
<dbReference type="EMBL" id="CH906470">
    <property type="protein sequence ID" value="KPU81844.1"/>
    <property type="molecule type" value="Genomic_DNA"/>
</dbReference>
<reference evidence="3" key="2">
    <citation type="journal article" date="2008" name="Bioinformatics">
        <title>Assembly reconciliation.</title>
        <authorList>
            <person name="Zimin A.V."/>
            <person name="Smith D.R."/>
            <person name="Sutton G."/>
            <person name="Yorke J.A."/>
        </authorList>
    </citation>
    <scope>NUCLEOTIDE SEQUENCE</scope>
    <source>
        <strain evidence="3">TSC#14024-0371.13</strain>
    </source>
</reference>
<feature type="signal peptide" evidence="1">
    <location>
        <begin position="1"/>
        <end position="17"/>
    </location>
</feature>
<reference evidence="3 4" key="1">
    <citation type="journal article" date="2007" name="Nature">
        <title>Evolution of genes and genomes on the Drosophila phylogeny.</title>
        <authorList>
            <consortium name="Drosophila 12 Genomes Consortium"/>
            <person name="Clark A.G."/>
            <person name="Eisen M.B."/>
            <person name="Smith D.R."/>
            <person name="Bergman C.M."/>
            <person name="Oliver B."/>
            <person name="Markow T.A."/>
            <person name="Kaufman T.C."/>
            <person name="Kellis M."/>
            <person name="Gelbart W."/>
            <person name="Iyer V.N."/>
            <person name="Pollard D.A."/>
            <person name="Sackton T.B."/>
            <person name="Larracuente A.M."/>
            <person name="Singh N.D."/>
            <person name="Abad J.P."/>
            <person name="Abt D.N."/>
            <person name="Adryan B."/>
            <person name="Aguade M."/>
            <person name="Akashi H."/>
            <person name="Anderson W.W."/>
            <person name="Aquadro C.F."/>
            <person name="Ardell D.H."/>
            <person name="Arguello R."/>
            <person name="Artieri C.G."/>
            <person name="Barbash D.A."/>
            <person name="Barker D."/>
            <person name="Barsanti P."/>
            <person name="Batterham P."/>
            <person name="Batzoglou S."/>
            <person name="Begun D."/>
            <person name="Bhutkar A."/>
            <person name="Blanco E."/>
            <person name="Bosak S.A."/>
            <person name="Bradley R.K."/>
            <person name="Brand A.D."/>
            <person name="Brent M.R."/>
            <person name="Brooks A.N."/>
            <person name="Brown R.H."/>
            <person name="Butlin R.K."/>
            <person name="Caggese C."/>
            <person name="Calvi B.R."/>
            <person name="Bernardo de Carvalho A."/>
            <person name="Caspi A."/>
            <person name="Castrezana S."/>
            <person name="Celniker S.E."/>
            <person name="Chang J.L."/>
            <person name="Chapple C."/>
            <person name="Chatterji S."/>
            <person name="Chinwalla A."/>
            <person name="Civetta A."/>
            <person name="Clifton S.W."/>
            <person name="Comeron J.M."/>
            <person name="Costello J.C."/>
            <person name="Coyne J.A."/>
            <person name="Daub J."/>
            <person name="David R.G."/>
            <person name="Delcher A.L."/>
            <person name="Delehaunty K."/>
            <person name="Do C.B."/>
            <person name="Ebling H."/>
            <person name="Edwards K."/>
            <person name="Eickbush T."/>
            <person name="Evans J.D."/>
            <person name="Filipski A."/>
            <person name="Findeiss S."/>
            <person name="Freyhult E."/>
            <person name="Fulton L."/>
            <person name="Fulton R."/>
            <person name="Garcia A.C."/>
            <person name="Gardiner A."/>
            <person name="Garfield D.A."/>
            <person name="Garvin B.E."/>
            <person name="Gibson G."/>
            <person name="Gilbert D."/>
            <person name="Gnerre S."/>
            <person name="Godfrey J."/>
            <person name="Good R."/>
            <person name="Gotea V."/>
            <person name="Gravely B."/>
            <person name="Greenberg A.J."/>
            <person name="Griffiths-Jones S."/>
            <person name="Gross S."/>
            <person name="Guigo R."/>
            <person name="Gustafson E.A."/>
            <person name="Haerty W."/>
            <person name="Hahn M.W."/>
            <person name="Halligan D.L."/>
            <person name="Halpern A.L."/>
            <person name="Halter G.M."/>
            <person name="Han M.V."/>
            <person name="Heger A."/>
            <person name="Hillier L."/>
            <person name="Hinrichs A.S."/>
            <person name="Holmes I."/>
            <person name="Hoskins R.A."/>
            <person name="Hubisz M.J."/>
            <person name="Hultmark D."/>
            <person name="Huntley M.A."/>
            <person name="Jaffe D.B."/>
            <person name="Jagadeeshan S."/>
            <person name="Jeck W.R."/>
            <person name="Johnson J."/>
            <person name="Jones C.D."/>
            <person name="Jordan W.C."/>
            <person name="Karpen G.H."/>
            <person name="Kataoka E."/>
            <person name="Keightley P.D."/>
            <person name="Kheradpour P."/>
            <person name="Kirkness E.F."/>
            <person name="Koerich L.B."/>
            <person name="Kristiansen K."/>
            <person name="Kudrna D."/>
            <person name="Kulathinal R.J."/>
            <person name="Kumar S."/>
            <person name="Kwok R."/>
            <person name="Lander E."/>
            <person name="Langley C.H."/>
            <person name="Lapoint R."/>
            <person name="Lazzaro B.P."/>
            <person name="Lee S.J."/>
            <person name="Levesque L."/>
            <person name="Li R."/>
            <person name="Lin C.F."/>
            <person name="Lin M.F."/>
            <person name="Lindblad-Toh K."/>
            <person name="Llopart A."/>
            <person name="Long M."/>
            <person name="Low L."/>
            <person name="Lozovsky E."/>
            <person name="Lu J."/>
            <person name="Luo M."/>
            <person name="Machado C.A."/>
            <person name="Makalowski W."/>
            <person name="Marzo M."/>
            <person name="Matsuda M."/>
            <person name="Matzkin L."/>
            <person name="McAllister B."/>
            <person name="McBride C.S."/>
            <person name="McKernan B."/>
            <person name="McKernan K."/>
            <person name="Mendez-Lago M."/>
            <person name="Minx P."/>
            <person name="Mollenhauer M.U."/>
            <person name="Montooth K."/>
            <person name="Mount S.M."/>
            <person name="Mu X."/>
            <person name="Myers E."/>
            <person name="Negre B."/>
            <person name="Newfeld S."/>
            <person name="Nielsen R."/>
            <person name="Noor M.A."/>
            <person name="O'Grady P."/>
            <person name="Pachter L."/>
            <person name="Papaceit M."/>
            <person name="Parisi M.J."/>
            <person name="Parisi M."/>
            <person name="Parts L."/>
            <person name="Pedersen J.S."/>
            <person name="Pesole G."/>
            <person name="Phillippy A.M."/>
            <person name="Ponting C.P."/>
            <person name="Pop M."/>
            <person name="Porcelli D."/>
            <person name="Powell J.R."/>
            <person name="Prohaska S."/>
            <person name="Pruitt K."/>
            <person name="Puig M."/>
            <person name="Quesneville H."/>
            <person name="Ram K.R."/>
            <person name="Rand D."/>
            <person name="Rasmussen M.D."/>
            <person name="Reed L.K."/>
            <person name="Reenan R."/>
            <person name="Reily A."/>
            <person name="Remington K.A."/>
            <person name="Rieger T.T."/>
            <person name="Ritchie M.G."/>
            <person name="Robin C."/>
            <person name="Rogers Y.H."/>
            <person name="Rohde C."/>
            <person name="Rozas J."/>
            <person name="Rubenfield M.J."/>
            <person name="Ruiz A."/>
            <person name="Russo S."/>
            <person name="Salzberg S.L."/>
            <person name="Sanchez-Gracia A."/>
            <person name="Saranga D.J."/>
            <person name="Sato H."/>
            <person name="Schaeffer S.W."/>
            <person name="Schatz M.C."/>
            <person name="Schlenke T."/>
            <person name="Schwartz R."/>
            <person name="Segarra C."/>
            <person name="Singh R.S."/>
            <person name="Sirot L."/>
            <person name="Sirota M."/>
            <person name="Sisneros N.B."/>
            <person name="Smith C.D."/>
            <person name="Smith T.F."/>
            <person name="Spieth J."/>
            <person name="Stage D.E."/>
            <person name="Stark A."/>
            <person name="Stephan W."/>
            <person name="Strausberg R.L."/>
            <person name="Strempel S."/>
            <person name="Sturgill D."/>
            <person name="Sutton G."/>
            <person name="Sutton G.G."/>
            <person name="Tao W."/>
            <person name="Teichmann S."/>
            <person name="Tobari Y.N."/>
            <person name="Tomimura Y."/>
            <person name="Tsolas J.M."/>
            <person name="Valente V.L."/>
            <person name="Venter E."/>
            <person name="Venter J.C."/>
            <person name="Vicario S."/>
            <person name="Vieira F.G."/>
            <person name="Vilella A.J."/>
            <person name="Villasante A."/>
            <person name="Walenz B."/>
            <person name="Wang J."/>
            <person name="Wasserman M."/>
            <person name="Watts T."/>
            <person name="Wilson D."/>
            <person name="Wilson R.K."/>
            <person name="Wing R.A."/>
            <person name="Wolfner M.F."/>
            <person name="Wong A."/>
            <person name="Wong G.K."/>
            <person name="Wu C.I."/>
            <person name="Wu G."/>
            <person name="Yamamoto D."/>
            <person name="Yang H.P."/>
            <person name="Yang S.P."/>
            <person name="Yorke J.A."/>
            <person name="Yoshida K."/>
            <person name="Zdobnov E."/>
            <person name="Zhang P."/>
            <person name="Zhang Y."/>
            <person name="Zimin A.V."/>
            <person name="Baldwin J."/>
            <person name="Abdouelleil A."/>
            <person name="Abdulkadir J."/>
            <person name="Abebe A."/>
            <person name="Abera B."/>
            <person name="Abreu J."/>
            <person name="Acer S.C."/>
            <person name="Aftuck L."/>
            <person name="Alexander A."/>
            <person name="An P."/>
            <person name="Anderson E."/>
            <person name="Anderson S."/>
            <person name="Arachi H."/>
            <person name="Azer M."/>
            <person name="Bachantsang P."/>
            <person name="Barry A."/>
            <person name="Bayul T."/>
            <person name="Berlin A."/>
            <person name="Bessette D."/>
            <person name="Bloom T."/>
            <person name="Blye J."/>
            <person name="Boguslavskiy L."/>
            <person name="Bonnet C."/>
            <person name="Boukhgalter B."/>
            <person name="Bourzgui I."/>
            <person name="Brown A."/>
            <person name="Cahill P."/>
            <person name="Channer S."/>
            <person name="Cheshatsang Y."/>
            <person name="Chuda L."/>
            <person name="Citroen M."/>
            <person name="Collymore A."/>
            <person name="Cooke P."/>
            <person name="Costello M."/>
            <person name="D'Aco K."/>
            <person name="Daza R."/>
            <person name="De Haan G."/>
            <person name="DeGray S."/>
            <person name="DeMaso C."/>
            <person name="Dhargay N."/>
            <person name="Dooley K."/>
            <person name="Dooley E."/>
            <person name="Doricent M."/>
            <person name="Dorje P."/>
            <person name="Dorjee K."/>
            <person name="Dupes A."/>
            <person name="Elong R."/>
            <person name="Falk J."/>
            <person name="Farina A."/>
            <person name="Faro S."/>
            <person name="Ferguson D."/>
            <person name="Fisher S."/>
            <person name="Foley C.D."/>
            <person name="Franke A."/>
            <person name="Friedrich D."/>
            <person name="Gadbois L."/>
            <person name="Gearin G."/>
            <person name="Gearin C.R."/>
            <person name="Giannoukos G."/>
            <person name="Goode T."/>
            <person name="Graham J."/>
            <person name="Grandbois E."/>
            <person name="Grewal S."/>
            <person name="Gyaltsen K."/>
            <person name="Hafez N."/>
            <person name="Hagos B."/>
            <person name="Hall J."/>
            <person name="Henson C."/>
            <person name="Hollinger A."/>
            <person name="Honan T."/>
            <person name="Huard M.D."/>
            <person name="Hughes L."/>
            <person name="Hurhula B."/>
            <person name="Husby M.E."/>
            <person name="Kamat A."/>
            <person name="Kanga B."/>
            <person name="Kashin S."/>
            <person name="Khazanovich D."/>
            <person name="Kisner P."/>
            <person name="Lance K."/>
            <person name="Lara M."/>
            <person name="Lee W."/>
            <person name="Lennon N."/>
            <person name="Letendre F."/>
            <person name="LeVine R."/>
            <person name="Lipovsky A."/>
            <person name="Liu X."/>
            <person name="Liu J."/>
            <person name="Liu S."/>
            <person name="Lokyitsang T."/>
            <person name="Lokyitsang Y."/>
            <person name="Lubonja R."/>
            <person name="Lui A."/>
            <person name="MacDonald P."/>
            <person name="Magnisalis V."/>
            <person name="Maru K."/>
            <person name="Matthews C."/>
            <person name="McCusker W."/>
            <person name="McDonough S."/>
            <person name="Mehta T."/>
            <person name="Meldrim J."/>
            <person name="Meneus L."/>
            <person name="Mihai O."/>
            <person name="Mihalev A."/>
            <person name="Mihova T."/>
            <person name="Mittelman R."/>
            <person name="Mlenga V."/>
            <person name="Montmayeur A."/>
            <person name="Mulrain L."/>
            <person name="Navidi A."/>
            <person name="Naylor J."/>
            <person name="Negash T."/>
            <person name="Nguyen T."/>
            <person name="Nguyen N."/>
            <person name="Nicol R."/>
            <person name="Norbu C."/>
            <person name="Norbu N."/>
            <person name="Novod N."/>
            <person name="O'Neill B."/>
            <person name="Osman S."/>
            <person name="Markiewicz E."/>
            <person name="Oyono O.L."/>
            <person name="Patti C."/>
            <person name="Phunkhang P."/>
            <person name="Pierre F."/>
            <person name="Priest M."/>
            <person name="Raghuraman S."/>
            <person name="Rege F."/>
            <person name="Reyes R."/>
            <person name="Rise C."/>
            <person name="Rogov P."/>
            <person name="Ross K."/>
            <person name="Ryan E."/>
            <person name="Settipalli S."/>
            <person name="Shea T."/>
            <person name="Sherpa N."/>
            <person name="Shi L."/>
            <person name="Shih D."/>
            <person name="Sparrow T."/>
            <person name="Spaulding J."/>
            <person name="Stalker J."/>
            <person name="Stange-Thomann N."/>
            <person name="Stavropoulos S."/>
            <person name="Stone C."/>
            <person name="Strader C."/>
            <person name="Tesfaye S."/>
            <person name="Thomson T."/>
            <person name="Thoulutsang Y."/>
            <person name="Thoulutsang D."/>
            <person name="Topham K."/>
            <person name="Topping I."/>
            <person name="Tsamla T."/>
            <person name="Vassiliev H."/>
            <person name="Vo A."/>
            <person name="Wangchuk T."/>
            <person name="Wangdi T."/>
            <person name="Weiand M."/>
            <person name="Wilkinson J."/>
            <person name="Wilson A."/>
            <person name="Yadav S."/>
            <person name="Young G."/>
            <person name="Yu Q."/>
            <person name="Zembek L."/>
            <person name="Zhong D."/>
            <person name="Zimmer A."/>
            <person name="Zwirko Z."/>
            <person name="Jaffe D.B."/>
            <person name="Alvarez P."/>
            <person name="Brockman W."/>
            <person name="Butler J."/>
            <person name="Chin C."/>
            <person name="Gnerre S."/>
            <person name="Grabherr M."/>
            <person name="Kleber M."/>
            <person name="Mauceli E."/>
            <person name="MacCallum I."/>
        </authorList>
    </citation>
    <scope>NUCLEOTIDE SEQUENCE [LARGE SCALE GENOMIC DNA]</scope>
    <source>
        <strain evidence="3">TSC#14024-0371.13</strain>
        <strain evidence="4">Tucson 14024-0371.13</strain>
    </source>
</reference>
<name>A0A0N8P263_DROAN</name>
<feature type="chain" id="PRO_5014235122" evidence="1">
    <location>
        <begin position="18"/>
        <end position="55"/>
    </location>
</feature>